<dbReference type="Proteomes" id="UP000815325">
    <property type="component" value="Unassembled WGS sequence"/>
</dbReference>
<feature type="compositionally biased region" description="Basic and acidic residues" evidence="1">
    <location>
        <begin position="124"/>
        <end position="157"/>
    </location>
</feature>
<dbReference type="EMBL" id="MU070002">
    <property type="protein sequence ID" value="KAF5830822.1"/>
    <property type="molecule type" value="Genomic_DNA"/>
</dbReference>
<name>A0ABQ7G882_DUNSA</name>
<feature type="region of interest" description="Disordered" evidence="1">
    <location>
        <begin position="1"/>
        <end position="181"/>
    </location>
</feature>
<feature type="compositionally biased region" description="Basic residues" evidence="1">
    <location>
        <begin position="1"/>
        <end position="14"/>
    </location>
</feature>
<accession>A0ABQ7G882</accession>
<keyword evidence="3" id="KW-1185">Reference proteome</keyword>
<reference evidence="2" key="1">
    <citation type="submission" date="2017-08" db="EMBL/GenBank/DDBJ databases">
        <authorList>
            <person name="Polle J.E."/>
            <person name="Barry K."/>
            <person name="Cushman J."/>
            <person name="Schmutz J."/>
            <person name="Tran D."/>
            <person name="Hathwaick L.T."/>
            <person name="Yim W.C."/>
            <person name="Jenkins J."/>
            <person name="Mckie-Krisberg Z.M."/>
            <person name="Prochnik S."/>
            <person name="Lindquist E."/>
            <person name="Dockter R.B."/>
            <person name="Adam C."/>
            <person name="Molina H."/>
            <person name="Bunkerborg J."/>
            <person name="Jin E."/>
            <person name="Buchheim M."/>
            <person name="Magnuson J."/>
        </authorList>
    </citation>
    <scope>NUCLEOTIDE SEQUENCE</scope>
    <source>
        <strain evidence="2">CCAP 19/18</strain>
    </source>
</reference>
<gene>
    <name evidence="2" type="ORF">DUNSADRAFT_13970</name>
</gene>
<comment type="caution">
    <text evidence="2">The sequence shown here is derived from an EMBL/GenBank/DDBJ whole genome shotgun (WGS) entry which is preliminary data.</text>
</comment>
<protein>
    <recommendedName>
        <fullName evidence="4">Casein kinase substrate phosphoprotein PP28 domain-containing protein</fullName>
    </recommendedName>
</protein>
<feature type="compositionally biased region" description="Acidic residues" evidence="1">
    <location>
        <begin position="27"/>
        <end position="37"/>
    </location>
</feature>
<feature type="compositionally biased region" description="Basic and acidic residues" evidence="1">
    <location>
        <begin position="67"/>
        <end position="78"/>
    </location>
</feature>
<evidence type="ECO:0000313" key="3">
    <source>
        <dbReference type="Proteomes" id="UP000815325"/>
    </source>
</evidence>
<evidence type="ECO:0000256" key="1">
    <source>
        <dbReference type="SAM" id="MobiDB-lite"/>
    </source>
</evidence>
<sequence>MGKSRGGKYGHKPRERVQRLGPRGEGAEEDEESSEEEAPVRQKQGQSSTVGLLPPSDSESEEEGSEGEEKPSKKEEKGGQSSVVGQLPPSDSEDSDSDSDGPPMNEYLTAPSQKKKQANAPVERSPEDIRKEMERLQIVKKKREEDRIKRIAAEGWDRFQPMSETNRPPGSVPSDHPTSKS</sequence>
<organism evidence="2 3">
    <name type="scientific">Dunaliella salina</name>
    <name type="common">Green alga</name>
    <name type="synonym">Protococcus salinus</name>
    <dbReference type="NCBI Taxonomy" id="3046"/>
    <lineage>
        <taxon>Eukaryota</taxon>
        <taxon>Viridiplantae</taxon>
        <taxon>Chlorophyta</taxon>
        <taxon>core chlorophytes</taxon>
        <taxon>Chlorophyceae</taxon>
        <taxon>CS clade</taxon>
        <taxon>Chlamydomonadales</taxon>
        <taxon>Dunaliellaceae</taxon>
        <taxon>Dunaliella</taxon>
    </lineage>
</organism>
<evidence type="ECO:0000313" key="2">
    <source>
        <dbReference type="EMBL" id="KAF5830822.1"/>
    </source>
</evidence>
<proteinExistence type="predicted"/>
<evidence type="ECO:0008006" key="4">
    <source>
        <dbReference type="Google" id="ProtNLM"/>
    </source>
</evidence>